<keyword evidence="4 11" id="KW-0004">4Fe-4S</keyword>
<evidence type="ECO:0000256" key="11">
    <source>
        <dbReference type="RuleBase" id="RU364098"/>
    </source>
</evidence>
<evidence type="ECO:0000256" key="2">
    <source>
        <dbReference type="ARBA" id="ARBA00001966"/>
    </source>
</evidence>
<evidence type="ECO:0000313" key="13">
    <source>
        <dbReference type="EMBL" id="GGY63643.1"/>
    </source>
</evidence>
<evidence type="ECO:0000256" key="1">
    <source>
        <dbReference type="ARBA" id="ARBA00001927"/>
    </source>
</evidence>
<dbReference type="InterPro" id="IPR054829">
    <property type="entry name" value="FdxA"/>
</dbReference>
<feature type="domain" description="4Fe-4S ferredoxin-type" evidence="12">
    <location>
        <begin position="31"/>
        <end position="60"/>
    </location>
</feature>
<evidence type="ECO:0000256" key="7">
    <source>
        <dbReference type="ARBA" id="ARBA00022982"/>
    </source>
</evidence>
<organism evidence="13 14">
    <name type="scientific">Cellvibrio zantedeschiae</name>
    <dbReference type="NCBI Taxonomy" id="1237077"/>
    <lineage>
        <taxon>Bacteria</taxon>
        <taxon>Pseudomonadati</taxon>
        <taxon>Pseudomonadota</taxon>
        <taxon>Gammaproteobacteria</taxon>
        <taxon>Cellvibrionales</taxon>
        <taxon>Cellvibrionaceae</taxon>
        <taxon>Cellvibrio</taxon>
    </lineage>
</organism>
<dbReference type="SUPFAM" id="SSF54862">
    <property type="entry name" value="4Fe-4S ferredoxins"/>
    <property type="match status" value="1"/>
</dbReference>
<evidence type="ECO:0000256" key="8">
    <source>
        <dbReference type="ARBA" id="ARBA00023004"/>
    </source>
</evidence>
<evidence type="ECO:0000256" key="9">
    <source>
        <dbReference type="ARBA" id="ARBA00023014"/>
    </source>
</evidence>
<protein>
    <recommendedName>
        <fullName evidence="11">Ferredoxin</fullName>
    </recommendedName>
</protein>
<dbReference type="PRINTS" id="PR00354">
    <property type="entry name" value="7FE8SFRDOXIN"/>
</dbReference>
<dbReference type="PANTHER" id="PTHR42859">
    <property type="entry name" value="OXIDOREDUCTASE"/>
    <property type="match status" value="1"/>
</dbReference>
<dbReference type="InterPro" id="IPR000813">
    <property type="entry name" value="7Fe_ferredoxin"/>
</dbReference>
<dbReference type="EMBL" id="BMYZ01000001">
    <property type="protein sequence ID" value="GGY63643.1"/>
    <property type="molecule type" value="Genomic_DNA"/>
</dbReference>
<evidence type="ECO:0000256" key="4">
    <source>
        <dbReference type="ARBA" id="ARBA00022485"/>
    </source>
</evidence>
<keyword evidence="7 11" id="KW-0249">Electron transport</keyword>
<dbReference type="InterPro" id="IPR022569">
    <property type="entry name" value="Fd_C"/>
</dbReference>
<dbReference type="PANTHER" id="PTHR42859:SF2">
    <property type="entry name" value="FERREDOXIN"/>
    <property type="match status" value="1"/>
</dbReference>
<evidence type="ECO:0000259" key="12">
    <source>
        <dbReference type="PROSITE" id="PS51379"/>
    </source>
</evidence>
<accession>A0ABQ3AT12</accession>
<keyword evidence="5 11" id="KW-0479">Metal-binding</keyword>
<dbReference type="InterPro" id="IPR017896">
    <property type="entry name" value="4Fe4S_Fe-S-bd"/>
</dbReference>
<dbReference type="NCBIfam" id="NF045490">
    <property type="entry name" value="FdxA_Protbact"/>
    <property type="match status" value="1"/>
</dbReference>
<sequence>MSFVVTENCIKCKHTTCVAVCPTDAFREGPNFLVIDPVSCIDCNLCPVECPIGAIFEEDDVPEDQKHFIALNAELAAEWPEISIVKDALPDHEQWNNVPNKLALLER</sequence>
<feature type="domain" description="4Fe-4S ferredoxin-type" evidence="12">
    <location>
        <begin position="1"/>
        <end position="30"/>
    </location>
</feature>
<name>A0ABQ3AT12_9GAMM</name>
<gene>
    <name evidence="13" type="primary">fdxA</name>
    <name evidence="13" type="ORF">GCM10011613_04190</name>
</gene>
<dbReference type="InterPro" id="IPR050294">
    <property type="entry name" value="RnfB_subfamily"/>
</dbReference>
<reference evidence="14" key="1">
    <citation type="journal article" date="2019" name="Int. J. Syst. Evol. Microbiol.">
        <title>The Global Catalogue of Microorganisms (GCM) 10K type strain sequencing project: providing services to taxonomists for standard genome sequencing and annotation.</title>
        <authorList>
            <consortium name="The Broad Institute Genomics Platform"/>
            <consortium name="The Broad Institute Genome Sequencing Center for Infectious Disease"/>
            <person name="Wu L."/>
            <person name="Ma J."/>
        </authorList>
    </citation>
    <scope>NUCLEOTIDE SEQUENCE [LARGE SCALE GENOMIC DNA]</scope>
    <source>
        <strain evidence="14">KCTC 32239</strain>
    </source>
</reference>
<keyword evidence="6 11" id="KW-0677">Repeat</keyword>
<dbReference type="RefSeq" id="WP_189415633.1">
    <property type="nucleotide sequence ID" value="NZ_BMYZ01000001.1"/>
</dbReference>
<comment type="cofactor">
    <cofactor evidence="1 11">
        <name>[3Fe-4S] cluster</name>
        <dbReference type="ChEBI" id="CHEBI:21137"/>
    </cofactor>
</comment>
<evidence type="ECO:0000256" key="10">
    <source>
        <dbReference type="ARBA" id="ARBA00023291"/>
    </source>
</evidence>
<evidence type="ECO:0000256" key="3">
    <source>
        <dbReference type="ARBA" id="ARBA00022448"/>
    </source>
</evidence>
<evidence type="ECO:0000256" key="5">
    <source>
        <dbReference type="ARBA" id="ARBA00022723"/>
    </source>
</evidence>
<keyword evidence="8 11" id="KW-0408">Iron</keyword>
<evidence type="ECO:0000313" key="14">
    <source>
        <dbReference type="Proteomes" id="UP000619761"/>
    </source>
</evidence>
<comment type="caution">
    <text evidence="13">The sequence shown here is derived from an EMBL/GenBank/DDBJ whole genome shotgun (WGS) entry which is preliminary data.</text>
</comment>
<dbReference type="Pfam" id="PF11953">
    <property type="entry name" value="DUF3470"/>
    <property type="match status" value="1"/>
</dbReference>
<comment type="cofactor">
    <cofactor evidence="2 11">
        <name>[4Fe-4S] cluster</name>
        <dbReference type="ChEBI" id="CHEBI:49883"/>
    </cofactor>
</comment>
<dbReference type="Proteomes" id="UP000619761">
    <property type="component" value="Unassembled WGS sequence"/>
</dbReference>
<keyword evidence="10 11" id="KW-0003">3Fe-4S</keyword>
<dbReference type="PROSITE" id="PS51379">
    <property type="entry name" value="4FE4S_FER_2"/>
    <property type="match status" value="2"/>
</dbReference>
<dbReference type="Gene3D" id="3.30.70.20">
    <property type="match status" value="1"/>
</dbReference>
<comment type="function">
    <text evidence="11">Ferredoxins are iron-sulfur proteins that transfer electrons in a wide variety of metabolic reactions.</text>
</comment>
<keyword evidence="14" id="KW-1185">Reference proteome</keyword>
<evidence type="ECO:0000256" key="6">
    <source>
        <dbReference type="ARBA" id="ARBA00022737"/>
    </source>
</evidence>
<keyword evidence="9 11" id="KW-0411">Iron-sulfur</keyword>
<keyword evidence="3 11" id="KW-0813">Transport</keyword>
<proteinExistence type="predicted"/>